<protein>
    <submittedName>
        <fullName evidence="2">Uncharacterized protein</fullName>
    </submittedName>
</protein>
<dbReference type="AlphaFoldDB" id="A0A7I7ML87"/>
<dbReference type="RefSeq" id="WP_232065426.1">
    <property type="nucleotide sequence ID" value="NZ_AP022575.1"/>
</dbReference>
<proteinExistence type="predicted"/>
<gene>
    <name evidence="2" type="ORF">MSHI_08110</name>
</gene>
<evidence type="ECO:0000313" key="2">
    <source>
        <dbReference type="EMBL" id="BBX72905.1"/>
    </source>
</evidence>
<dbReference type="KEGG" id="mshj:MSHI_08110"/>
<name>A0A7I7ML87_9MYCO</name>
<accession>A0A7I7ML87</accession>
<evidence type="ECO:0000256" key="1">
    <source>
        <dbReference type="SAM" id="MobiDB-lite"/>
    </source>
</evidence>
<dbReference type="EMBL" id="AP022575">
    <property type="protein sequence ID" value="BBX72905.1"/>
    <property type="molecule type" value="Genomic_DNA"/>
</dbReference>
<dbReference type="Proteomes" id="UP000467236">
    <property type="component" value="Chromosome"/>
</dbReference>
<feature type="region of interest" description="Disordered" evidence="1">
    <location>
        <begin position="1"/>
        <end position="44"/>
    </location>
</feature>
<organism evidence="2 3">
    <name type="scientific">Mycobacterium shinjukuense</name>
    <dbReference type="NCBI Taxonomy" id="398694"/>
    <lineage>
        <taxon>Bacteria</taxon>
        <taxon>Bacillati</taxon>
        <taxon>Actinomycetota</taxon>
        <taxon>Actinomycetes</taxon>
        <taxon>Mycobacteriales</taxon>
        <taxon>Mycobacteriaceae</taxon>
        <taxon>Mycobacterium</taxon>
    </lineage>
</organism>
<evidence type="ECO:0000313" key="3">
    <source>
        <dbReference type="Proteomes" id="UP000467236"/>
    </source>
</evidence>
<sequence length="134" mass="14688">MSKKLSHRLERALAEDDDIEAAEHTTDPDAPQPGHVKVTRPGRARSKVLQVRHNPEEMAALEAIAERRELPVSTVAREQLLRLLAEDEGDLSPLGHLLDAARAGQRHRPRSAATLRACSSCSDGRLMSMVADVT</sequence>
<keyword evidence="3" id="KW-1185">Reference proteome</keyword>
<reference evidence="2 3" key="1">
    <citation type="journal article" date="2019" name="Emerg. Microbes Infect.">
        <title>Comprehensive subspecies identification of 175 nontuberculous mycobacteria species based on 7547 genomic profiles.</title>
        <authorList>
            <person name="Matsumoto Y."/>
            <person name="Kinjo T."/>
            <person name="Motooka D."/>
            <person name="Nabeya D."/>
            <person name="Jung N."/>
            <person name="Uechi K."/>
            <person name="Horii T."/>
            <person name="Iida T."/>
            <person name="Fujita J."/>
            <person name="Nakamura S."/>
        </authorList>
    </citation>
    <scope>NUCLEOTIDE SEQUENCE [LARGE SCALE GENOMIC DNA]</scope>
    <source>
        <strain evidence="2 3">JCM 14233</strain>
    </source>
</reference>